<feature type="transmembrane region" description="Helical" evidence="6">
    <location>
        <begin position="565"/>
        <end position="589"/>
    </location>
</feature>
<dbReference type="Pfam" id="PF12698">
    <property type="entry name" value="ABC2_membrane_3"/>
    <property type="match status" value="2"/>
</dbReference>
<feature type="transmembrane region" description="Helical" evidence="6">
    <location>
        <begin position="628"/>
        <end position="647"/>
    </location>
</feature>
<protein>
    <submittedName>
        <fullName evidence="8">YhgE/Pip domain-containing protein</fullName>
    </submittedName>
</protein>
<evidence type="ECO:0000256" key="5">
    <source>
        <dbReference type="SAM" id="Coils"/>
    </source>
</evidence>
<comment type="caution">
    <text evidence="8">The sequence shown here is derived from an EMBL/GenBank/DDBJ whole genome shotgun (WGS) entry which is preliminary data.</text>
</comment>
<feature type="transmembrane region" description="Helical" evidence="6">
    <location>
        <begin position="795"/>
        <end position="815"/>
    </location>
</feature>
<keyword evidence="2 6" id="KW-0812">Transmembrane</keyword>
<keyword evidence="4 6" id="KW-0472">Membrane</keyword>
<feature type="domain" description="ABC-2 type transporter transmembrane" evidence="7">
    <location>
        <begin position="439"/>
        <end position="701"/>
    </location>
</feature>
<evidence type="ECO:0000313" key="9">
    <source>
        <dbReference type="Proteomes" id="UP000783588"/>
    </source>
</evidence>
<dbReference type="PANTHER" id="PTHR43077:SF10">
    <property type="entry name" value="TRANSPORT PERMEASE PROTEIN"/>
    <property type="match status" value="1"/>
</dbReference>
<proteinExistence type="predicted"/>
<comment type="subcellular location">
    <subcellularLocation>
        <location evidence="1">Membrane</location>
        <topology evidence="1">Multi-pass membrane protein</topology>
    </subcellularLocation>
</comment>
<feature type="transmembrane region" description="Helical" evidence="6">
    <location>
        <begin position="686"/>
        <end position="707"/>
    </location>
</feature>
<dbReference type="Proteomes" id="UP000783588">
    <property type="component" value="Unassembled WGS sequence"/>
</dbReference>
<dbReference type="NCBIfam" id="TIGR03062">
    <property type="entry name" value="pip_yhgE_Cterm"/>
    <property type="match status" value="1"/>
</dbReference>
<dbReference type="InterPro" id="IPR017501">
    <property type="entry name" value="Phage_infect_YhgE_C"/>
</dbReference>
<sequence>MRSVFQIFRRDLRRLLRNPAAALVMAGVCLLPSFYAWFNIAANMDPYSNTQGIKVAVANNDTGADTKMLSLNAGDEIIKKLKDNDQLGWTFVDTKDAKEGVKSGEYYAAIVIPKDFSESLVSVLSGKLEQPELDYYINEKKNAIAPKITDTGASTIQQQINDTFSAVASESISDAIRSSVTNLEGDVNSTNQELTSSISSVQNNLSQYQTAAQNFQNTVKQSNSVIDDTIAALDQVDKTAQTSSNALCNVSAQLSNSRTALGTLSGQISQNLSSGETQLNTISIATSTKLGIFETNANDVLTTVGNGIDSATQLNQKNTQIINDLYALHQSIQNDSSLSNAITEQIQKLQTQNASLQELLDSLNSSNSAMKEAVSTAKTTRTSLEQIASNGKSSLQKSRDKLNAQVFPQINQSLDGLSTVNGDLTAALSGIPSTTKQVKQVLTQLKTTMNDSADMLSQAGKTLDSVNEKLGTISTDLKSLQSSYAYQKLLSLEGIDADAVADFMSSPVSIQSDVQYDVKNYGSGMTPFYTNLALWVGGLILVSILKQEVDTDGLRRRFTPTQGYFGRWLLFIVSGLIQGVIVCAGDLVLLKVQCVHPIAFVFAGMVCSFVYVNIIYALAATFKHIGKAVAVVLIILQIPGSSGTYPIEMMPEFFQKLHPLFPFTYGINAMRECIAGYYGNLYVKNLLFLSIFVALSLFIGLVLRPLLQNLNHLFDRRLDTTELMLCETATAEYQRPTMRMLIRTLARDEVAKQRYLDRSVKFERNYSKRIKYGFLCMLIIPLVFLILMFSLDSKLVFLVLWIVSLIALSVYLIVVEYIHDKIQRQIDLNGLTSDELMQAIKENKSR</sequence>
<feature type="coiled-coil region" evidence="5">
    <location>
        <begin position="339"/>
        <end position="373"/>
    </location>
</feature>
<feature type="transmembrane region" description="Helical" evidence="6">
    <location>
        <begin position="595"/>
        <end position="616"/>
    </location>
</feature>
<evidence type="ECO:0000259" key="7">
    <source>
        <dbReference type="Pfam" id="PF12698"/>
    </source>
</evidence>
<keyword evidence="5" id="KW-0175">Coiled coil</keyword>
<feature type="transmembrane region" description="Helical" evidence="6">
    <location>
        <begin position="20"/>
        <end position="38"/>
    </location>
</feature>
<accession>A0ABS6EVH3</accession>
<evidence type="ECO:0000256" key="4">
    <source>
        <dbReference type="ARBA" id="ARBA00023136"/>
    </source>
</evidence>
<keyword evidence="3 6" id="KW-1133">Transmembrane helix</keyword>
<dbReference type="InterPro" id="IPR013525">
    <property type="entry name" value="ABC2_TM"/>
</dbReference>
<reference evidence="8 9" key="1">
    <citation type="submission" date="2021-06" db="EMBL/GenBank/DDBJ databases">
        <authorList>
            <person name="Sun Q."/>
            <person name="Li D."/>
        </authorList>
    </citation>
    <scope>NUCLEOTIDE SEQUENCE [LARGE SCALE GENOMIC DNA]</scope>
    <source>
        <strain evidence="8 9">MSJd-7</strain>
    </source>
</reference>
<feature type="coiled-coil region" evidence="5">
    <location>
        <begin position="191"/>
        <end position="218"/>
    </location>
</feature>
<keyword evidence="9" id="KW-1185">Reference proteome</keyword>
<feature type="transmembrane region" description="Helical" evidence="6">
    <location>
        <begin position="528"/>
        <end position="545"/>
    </location>
</feature>
<dbReference type="InterPro" id="IPR051328">
    <property type="entry name" value="T7SS_ABC-Transporter"/>
</dbReference>
<dbReference type="EMBL" id="JAHLQI010000004">
    <property type="protein sequence ID" value="MBU5490855.1"/>
    <property type="molecule type" value="Genomic_DNA"/>
</dbReference>
<dbReference type="PANTHER" id="PTHR43077">
    <property type="entry name" value="TRANSPORT PERMEASE YVFS-RELATED"/>
    <property type="match status" value="1"/>
</dbReference>
<feature type="transmembrane region" description="Helical" evidence="6">
    <location>
        <begin position="772"/>
        <end position="789"/>
    </location>
</feature>
<evidence type="ECO:0000313" key="8">
    <source>
        <dbReference type="EMBL" id="MBU5490855.1"/>
    </source>
</evidence>
<evidence type="ECO:0000256" key="3">
    <source>
        <dbReference type="ARBA" id="ARBA00022989"/>
    </source>
</evidence>
<evidence type="ECO:0000256" key="6">
    <source>
        <dbReference type="SAM" id="Phobius"/>
    </source>
</evidence>
<name>A0ABS6EVH3_9FIRM</name>
<dbReference type="InterPro" id="IPR017500">
    <property type="entry name" value="Phage_infect_YhgE_N"/>
</dbReference>
<evidence type="ECO:0000256" key="2">
    <source>
        <dbReference type="ARBA" id="ARBA00022692"/>
    </source>
</evidence>
<dbReference type="RefSeq" id="WP_216470544.1">
    <property type="nucleotide sequence ID" value="NZ_JAHLQI010000004.1"/>
</dbReference>
<organism evidence="8 9">
    <name type="scientific">Butyricicoccus intestinisimiae</name>
    <dbReference type="NCBI Taxonomy" id="2841509"/>
    <lineage>
        <taxon>Bacteria</taxon>
        <taxon>Bacillati</taxon>
        <taxon>Bacillota</taxon>
        <taxon>Clostridia</taxon>
        <taxon>Eubacteriales</taxon>
        <taxon>Butyricicoccaceae</taxon>
        <taxon>Butyricicoccus</taxon>
    </lineage>
</organism>
<gene>
    <name evidence="8" type="ORF">KQI75_09545</name>
</gene>
<dbReference type="NCBIfam" id="TIGR03061">
    <property type="entry name" value="pip_yhgE_Nterm"/>
    <property type="match status" value="1"/>
</dbReference>
<evidence type="ECO:0000256" key="1">
    <source>
        <dbReference type="ARBA" id="ARBA00004141"/>
    </source>
</evidence>
<feature type="domain" description="ABC-2 type transporter transmembrane" evidence="7">
    <location>
        <begin position="34"/>
        <end position="196"/>
    </location>
</feature>